<dbReference type="PANTHER" id="PTHR22014:SF2">
    <property type="entry name" value="RNA-BINDING PROTEIN 33"/>
    <property type="match status" value="1"/>
</dbReference>
<protein>
    <submittedName>
        <fullName evidence="2">Uncharacterized protein</fullName>
    </submittedName>
</protein>
<comment type="caution">
    <text evidence="2">The sequence shown here is derived from an EMBL/GenBank/DDBJ whole genome shotgun (WGS) entry which is preliminary data.</text>
</comment>
<feature type="compositionally biased region" description="Basic and acidic residues" evidence="1">
    <location>
        <begin position="656"/>
        <end position="677"/>
    </location>
</feature>
<sequence length="710" mass="77606">MSKKRPTESSWDSDEELLSDTAGISAFPKTSELDLLAEDGELDEEELLGLDDSGAAYSNDAMQPVLNRQRSKTAVSVHQDHGPLADQAFVFEVADTGDLEEELTGHELGNEGMGTYSNEGMESFSHENYDQNGGANISDEIPSENDQHVYSSNMLSTTEDCRDSHDDAETFIGVDDQSGQVYSDEQSGLYTEGHNEDSTNVELGYDHPEQHSDQVHLEYEEGLQLSSGQIVKDTEDHQEKAYESDSDSDEDSRHNRGKFKSERTGVISLSATTERETIPDTLEIDENQAAQIKEFMSDKSQYGRGRGGHNNRGRHSAHNRLGNRGGPRPQPGHGGMFGDRMRMMNPRFQSPLGPRGPTGMPPRGLLSPRSVFGGMRQQMPPRGPVIGGLFNPMFAGARGTQQGAGRFPGGPLGPVGPRGSMPMLGPGALLEPMKQLLQRMQGPHPGNPRLNGPGILQRPEGLMGLRIPGPGSLRGGHEPMLFAGQGQNRMLRAPQQLLSPNQGGPMLQLGHLANQRSSTMPGLLRQLPPNRGRLPPHQRLGVAGASRGQSVGGRGNIQIQSALGSQQGRLGMNKRIFVNPMFQGDQGGPTGLTRTVKMGVPVQQKKAKALLERAKQIQTKQSTSPAVSAKRKSTGGDEIAAKVVKKDEDSEQSIRVVEKQEPMDEDSKKISSLLEEQKRKREMIQKRKELARQKLAEEKRKELEIKTKTE</sequence>
<proteinExistence type="predicted"/>
<dbReference type="GO" id="GO:0003723">
    <property type="term" value="F:RNA binding"/>
    <property type="evidence" value="ECO:0007669"/>
    <property type="project" value="TreeGrafter"/>
</dbReference>
<feature type="region of interest" description="Disordered" evidence="1">
    <location>
        <begin position="235"/>
        <end position="271"/>
    </location>
</feature>
<feature type="non-terminal residue" evidence="2">
    <location>
        <position position="710"/>
    </location>
</feature>
<evidence type="ECO:0000256" key="1">
    <source>
        <dbReference type="SAM" id="MobiDB-lite"/>
    </source>
</evidence>
<reference evidence="2 3" key="1">
    <citation type="submission" date="2019-01" db="EMBL/GenBank/DDBJ databases">
        <title>A draft genome assembly of the solar-powered sea slug Elysia chlorotica.</title>
        <authorList>
            <person name="Cai H."/>
            <person name="Li Q."/>
            <person name="Fang X."/>
            <person name="Li J."/>
            <person name="Curtis N.E."/>
            <person name="Altenburger A."/>
            <person name="Shibata T."/>
            <person name="Feng M."/>
            <person name="Maeda T."/>
            <person name="Schwartz J.A."/>
            <person name="Shigenobu S."/>
            <person name="Lundholm N."/>
            <person name="Nishiyama T."/>
            <person name="Yang H."/>
            <person name="Hasebe M."/>
            <person name="Li S."/>
            <person name="Pierce S.K."/>
            <person name="Wang J."/>
        </authorList>
    </citation>
    <scope>NUCLEOTIDE SEQUENCE [LARGE SCALE GENOMIC DNA]</scope>
    <source>
        <strain evidence="2">EC2010</strain>
        <tissue evidence="2">Whole organism of an adult</tissue>
    </source>
</reference>
<dbReference type="PANTHER" id="PTHR22014">
    <property type="entry name" value="RNA-BINDING PROTEIN 33"/>
    <property type="match status" value="1"/>
</dbReference>
<dbReference type="STRING" id="188477.A0A3S0ZFQ7"/>
<evidence type="ECO:0000313" key="3">
    <source>
        <dbReference type="Proteomes" id="UP000271974"/>
    </source>
</evidence>
<dbReference type="AlphaFoldDB" id="A0A3S0ZFQ7"/>
<evidence type="ECO:0000313" key="2">
    <source>
        <dbReference type="EMBL" id="RUS77827.1"/>
    </source>
</evidence>
<feature type="region of interest" description="Disordered" evidence="1">
    <location>
        <begin position="1"/>
        <end position="24"/>
    </location>
</feature>
<dbReference type="Proteomes" id="UP000271974">
    <property type="component" value="Unassembled WGS sequence"/>
</dbReference>
<dbReference type="OrthoDB" id="6163017at2759"/>
<feature type="compositionally biased region" description="Basic residues" evidence="1">
    <location>
        <begin position="306"/>
        <end position="318"/>
    </location>
</feature>
<feature type="region of interest" description="Disordered" evidence="1">
    <location>
        <begin position="172"/>
        <end position="206"/>
    </location>
</feature>
<feature type="region of interest" description="Disordered" evidence="1">
    <location>
        <begin position="614"/>
        <end position="677"/>
    </location>
</feature>
<dbReference type="InterPro" id="IPR039878">
    <property type="entry name" value="RBM33"/>
</dbReference>
<name>A0A3S0ZFQ7_ELYCH</name>
<dbReference type="EMBL" id="RQTK01000549">
    <property type="protein sequence ID" value="RUS77827.1"/>
    <property type="molecule type" value="Genomic_DNA"/>
</dbReference>
<keyword evidence="3" id="KW-1185">Reference proteome</keyword>
<accession>A0A3S0ZFQ7</accession>
<organism evidence="2 3">
    <name type="scientific">Elysia chlorotica</name>
    <name type="common">Eastern emerald elysia</name>
    <name type="synonym">Sea slug</name>
    <dbReference type="NCBI Taxonomy" id="188477"/>
    <lineage>
        <taxon>Eukaryota</taxon>
        <taxon>Metazoa</taxon>
        <taxon>Spiralia</taxon>
        <taxon>Lophotrochozoa</taxon>
        <taxon>Mollusca</taxon>
        <taxon>Gastropoda</taxon>
        <taxon>Heterobranchia</taxon>
        <taxon>Euthyneura</taxon>
        <taxon>Panpulmonata</taxon>
        <taxon>Sacoglossa</taxon>
        <taxon>Placobranchoidea</taxon>
        <taxon>Plakobranchidae</taxon>
        <taxon>Elysia</taxon>
    </lineage>
</organism>
<feature type="region of interest" description="Disordered" evidence="1">
    <location>
        <begin position="297"/>
        <end position="336"/>
    </location>
</feature>
<feature type="compositionally biased region" description="Polar residues" evidence="1">
    <location>
        <begin position="616"/>
        <end position="626"/>
    </location>
</feature>
<gene>
    <name evidence="2" type="ORF">EGW08_014420</name>
</gene>
<feature type="compositionally biased region" description="Basic and acidic residues" evidence="1">
    <location>
        <begin position="251"/>
        <end position="263"/>
    </location>
</feature>
<feature type="compositionally biased region" description="Polar residues" evidence="1">
    <location>
        <begin position="177"/>
        <end position="189"/>
    </location>
</feature>